<name>A0A4U6UG49_SETVI</name>
<feature type="compositionally biased region" description="Polar residues" evidence="1">
    <location>
        <begin position="73"/>
        <end position="82"/>
    </location>
</feature>
<evidence type="ECO:0000313" key="2">
    <source>
        <dbReference type="EMBL" id="TKW09437.1"/>
    </source>
</evidence>
<reference evidence="2" key="1">
    <citation type="submission" date="2019-03" db="EMBL/GenBank/DDBJ databases">
        <title>WGS assembly of Setaria viridis.</title>
        <authorList>
            <person name="Huang P."/>
            <person name="Jenkins J."/>
            <person name="Grimwood J."/>
            <person name="Barry K."/>
            <person name="Healey A."/>
            <person name="Mamidi S."/>
            <person name="Sreedasyam A."/>
            <person name="Shu S."/>
            <person name="Feldman M."/>
            <person name="Wu J."/>
            <person name="Yu Y."/>
            <person name="Chen C."/>
            <person name="Johnson J."/>
            <person name="Rokhsar D."/>
            <person name="Baxter I."/>
            <person name="Schmutz J."/>
            <person name="Brutnell T."/>
            <person name="Kellogg E."/>
        </authorList>
    </citation>
    <scope>NUCLEOTIDE SEQUENCE [LARGE SCALE GENOMIC DNA]</scope>
</reference>
<dbReference type="AlphaFoldDB" id="A0A4U6UG49"/>
<keyword evidence="3" id="KW-1185">Reference proteome</keyword>
<gene>
    <name evidence="2" type="ORF">SEVIR_6G094500v2</name>
</gene>
<protein>
    <submittedName>
        <fullName evidence="2">Uncharacterized protein</fullName>
    </submittedName>
</protein>
<organism evidence="2 3">
    <name type="scientific">Setaria viridis</name>
    <name type="common">Green bristlegrass</name>
    <name type="synonym">Setaria italica subsp. viridis</name>
    <dbReference type="NCBI Taxonomy" id="4556"/>
    <lineage>
        <taxon>Eukaryota</taxon>
        <taxon>Viridiplantae</taxon>
        <taxon>Streptophyta</taxon>
        <taxon>Embryophyta</taxon>
        <taxon>Tracheophyta</taxon>
        <taxon>Spermatophyta</taxon>
        <taxon>Magnoliopsida</taxon>
        <taxon>Liliopsida</taxon>
        <taxon>Poales</taxon>
        <taxon>Poaceae</taxon>
        <taxon>PACMAD clade</taxon>
        <taxon>Panicoideae</taxon>
        <taxon>Panicodae</taxon>
        <taxon>Paniceae</taxon>
        <taxon>Cenchrinae</taxon>
        <taxon>Setaria</taxon>
    </lineage>
</organism>
<dbReference type="Proteomes" id="UP000298652">
    <property type="component" value="Chromosome 6"/>
</dbReference>
<feature type="region of interest" description="Disordered" evidence="1">
    <location>
        <begin position="1"/>
        <end position="94"/>
    </location>
</feature>
<dbReference type="EMBL" id="CM016557">
    <property type="protein sequence ID" value="TKW09437.1"/>
    <property type="molecule type" value="Genomic_DNA"/>
</dbReference>
<evidence type="ECO:0000256" key="1">
    <source>
        <dbReference type="SAM" id="MobiDB-lite"/>
    </source>
</evidence>
<dbReference type="Gramene" id="TKW09437">
    <property type="protein sequence ID" value="TKW09437"/>
    <property type="gene ID" value="SEVIR_6G094500v2"/>
</dbReference>
<sequence length="94" mass="10108">MGLEAEQLWDEGEQGDDGECLSSGEGKEEVARVRAGVGEDSGQVDTAAYEGDIAADKRRGRGQPAQAAGGRSRPSSWQQQVFDYNPNRPLEIGR</sequence>
<feature type="compositionally biased region" description="Low complexity" evidence="1">
    <location>
        <begin position="62"/>
        <end position="71"/>
    </location>
</feature>
<proteinExistence type="predicted"/>
<accession>A0A4U6UG49</accession>
<evidence type="ECO:0000313" key="3">
    <source>
        <dbReference type="Proteomes" id="UP000298652"/>
    </source>
</evidence>
<feature type="compositionally biased region" description="Acidic residues" evidence="1">
    <location>
        <begin position="7"/>
        <end position="19"/>
    </location>
</feature>